<dbReference type="RefSeq" id="WP_208007182.1">
    <property type="nucleotide sequence ID" value="NZ_CP071796.1"/>
</dbReference>
<gene>
    <name evidence="2" type="ORF">J1M35_11450</name>
</gene>
<dbReference type="KEGG" id="otd:J1M35_11450"/>
<reference evidence="2" key="1">
    <citation type="submission" date="2021-03" db="EMBL/GenBank/DDBJ databases">
        <title>Ottowia sp. 27C isolated from the cloaca of a Giant Asian pond turtle (Heosemys grandis).</title>
        <authorList>
            <person name="Spergser J."/>
            <person name="Busse H.-J."/>
        </authorList>
    </citation>
    <scope>NUCLEOTIDE SEQUENCE</scope>
    <source>
        <strain evidence="2">27C</strain>
    </source>
</reference>
<keyword evidence="1" id="KW-1133">Transmembrane helix</keyword>
<dbReference type="Proteomes" id="UP000663903">
    <property type="component" value="Chromosome"/>
</dbReference>
<feature type="transmembrane region" description="Helical" evidence="1">
    <location>
        <begin position="105"/>
        <end position="123"/>
    </location>
</feature>
<keyword evidence="1" id="KW-0812">Transmembrane</keyword>
<protein>
    <recommendedName>
        <fullName evidence="4">Tetratricopeptide repeat protein</fullName>
    </recommendedName>
</protein>
<evidence type="ECO:0000256" key="1">
    <source>
        <dbReference type="SAM" id="Phobius"/>
    </source>
</evidence>
<feature type="transmembrane region" description="Helical" evidence="1">
    <location>
        <begin position="41"/>
        <end position="70"/>
    </location>
</feature>
<name>A0A975H1F3_9BURK</name>
<dbReference type="Gene3D" id="1.25.40.10">
    <property type="entry name" value="Tetratricopeptide repeat domain"/>
    <property type="match status" value="1"/>
</dbReference>
<feature type="transmembrane region" description="Helical" evidence="1">
    <location>
        <begin position="162"/>
        <end position="184"/>
    </location>
</feature>
<evidence type="ECO:0000313" key="3">
    <source>
        <dbReference type="Proteomes" id="UP000663903"/>
    </source>
</evidence>
<evidence type="ECO:0008006" key="4">
    <source>
        <dbReference type="Google" id="ProtNLM"/>
    </source>
</evidence>
<dbReference type="InterPro" id="IPR011990">
    <property type="entry name" value="TPR-like_helical_dom_sf"/>
</dbReference>
<accession>A0A975H1F3</accession>
<dbReference type="AlphaFoldDB" id="A0A975H1F3"/>
<proteinExistence type="predicted"/>
<sequence>MSPRSPALATGRDAEDERPAIAPFWHRLNSFFLFPFQMEPLIYAALLALASYLLFLPGIITIFVVLGLVLGASRYAFKVAALASRGVLHSRDYTAALTDPDWKVLPWKFFGVLVVHGLLIGFLDRQSEGLGIIARLVSSLLLPATLMVLIQSFSLRAALSPFELLATMTGIGAQYLLLCLFLFLLMEGFPQALGLLLPITPRWLLLPVGVFAVVYFLWVMAALIGYVMFQHHGALEIDLLREPEPEPDAATAARPVKTEAQVRDAEISALVQKGDLKEALSQAREWARVGFDSLPDQRRYHRALLLDDPASGRLRDHGQRFIPLLVAQKHGPEALQTHAALVAKLPDFTLEKPEHALGLAEQAWKALDAEQTIALLRGFDRRFAGTPQVPQAYELIIRALKQGLARGDKALPVYQALQRRYPDHPSTQEAAWVLRDELGKAGA</sequence>
<keyword evidence="3" id="KW-1185">Reference proteome</keyword>
<organism evidence="2 3">
    <name type="scientific">Ottowia testudinis</name>
    <dbReference type="NCBI Taxonomy" id="2816950"/>
    <lineage>
        <taxon>Bacteria</taxon>
        <taxon>Pseudomonadati</taxon>
        <taxon>Pseudomonadota</taxon>
        <taxon>Betaproteobacteria</taxon>
        <taxon>Burkholderiales</taxon>
        <taxon>Comamonadaceae</taxon>
        <taxon>Ottowia</taxon>
    </lineage>
</organism>
<feature type="transmembrane region" description="Helical" evidence="1">
    <location>
        <begin position="204"/>
        <end position="229"/>
    </location>
</feature>
<feature type="transmembrane region" description="Helical" evidence="1">
    <location>
        <begin position="129"/>
        <end position="150"/>
    </location>
</feature>
<keyword evidence="1" id="KW-0472">Membrane</keyword>
<evidence type="ECO:0000313" key="2">
    <source>
        <dbReference type="EMBL" id="QTD43773.1"/>
    </source>
</evidence>
<dbReference type="EMBL" id="CP071796">
    <property type="protein sequence ID" value="QTD43773.1"/>
    <property type="molecule type" value="Genomic_DNA"/>
</dbReference>